<evidence type="ECO:0000259" key="17">
    <source>
        <dbReference type="Pfam" id="PF17919"/>
    </source>
</evidence>
<dbReference type="SUPFAM" id="SSF53383">
    <property type="entry name" value="PLP-dependent transferases"/>
    <property type="match status" value="1"/>
</dbReference>
<evidence type="ECO:0000313" key="19">
    <source>
        <dbReference type="Proteomes" id="UP000265515"/>
    </source>
</evidence>
<dbReference type="InterPro" id="IPR015424">
    <property type="entry name" value="PyrdxlP-dep_Trfase"/>
</dbReference>
<comment type="caution">
    <text evidence="18">The sequence shown here is derived from an EMBL/GenBank/DDBJ whole genome shotgun (WGS) entry which is preliminary data.</text>
</comment>
<evidence type="ECO:0000256" key="5">
    <source>
        <dbReference type="ARBA" id="ARBA00022692"/>
    </source>
</evidence>
<dbReference type="InterPro" id="IPR002129">
    <property type="entry name" value="PyrdxlP-dep_de-COase"/>
</dbReference>
<dbReference type="Pfam" id="PF17919">
    <property type="entry name" value="RT_RNaseH_2"/>
    <property type="match status" value="1"/>
</dbReference>
<dbReference type="AlphaFoldDB" id="A0A388K521"/>
<organism evidence="18 19">
    <name type="scientific">Chara braunii</name>
    <name type="common">Braun's stonewort</name>
    <dbReference type="NCBI Taxonomy" id="69332"/>
    <lineage>
        <taxon>Eukaryota</taxon>
        <taxon>Viridiplantae</taxon>
        <taxon>Streptophyta</taxon>
        <taxon>Charophyceae</taxon>
        <taxon>Charales</taxon>
        <taxon>Characeae</taxon>
        <taxon>Chara</taxon>
    </lineage>
</organism>
<dbReference type="GO" id="GO:0008117">
    <property type="term" value="F:sphinganine-1-phosphate aldolase activity"/>
    <property type="evidence" value="ECO:0007669"/>
    <property type="project" value="UniProtKB-EC"/>
</dbReference>
<keyword evidence="12" id="KW-0456">Lyase</keyword>
<evidence type="ECO:0000256" key="1">
    <source>
        <dbReference type="ARBA" id="ARBA00001933"/>
    </source>
</evidence>
<dbReference type="InterPro" id="IPR050477">
    <property type="entry name" value="GrpII_AminoAcid_Decarb"/>
</dbReference>
<keyword evidence="7 16" id="KW-0663">Pyridoxal phosphate</keyword>
<dbReference type="Gramene" id="GBG65158">
    <property type="protein sequence ID" value="GBG65158"/>
    <property type="gene ID" value="CBR_g49954"/>
</dbReference>
<keyword evidence="9" id="KW-1133">Transmembrane helix</keyword>
<dbReference type="OrthoDB" id="10254570at2759"/>
<evidence type="ECO:0000256" key="7">
    <source>
        <dbReference type="ARBA" id="ARBA00022898"/>
    </source>
</evidence>
<evidence type="ECO:0000313" key="18">
    <source>
        <dbReference type="EMBL" id="GBG65158.1"/>
    </source>
</evidence>
<evidence type="ECO:0000256" key="8">
    <source>
        <dbReference type="ARBA" id="ARBA00022919"/>
    </source>
</evidence>
<evidence type="ECO:0000256" key="14">
    <source>
        <dbReference type="ARBA" id="ARBA00038965"/>
    </source>
</evidence>
<dbReference type="FunFam" id="6.10.140.2150:FF:000001">
    <property type="entry name" value="Sphingosine-1-phosphate lyase 1"/>
    <property type="match status" value="1"/>
</dbReference>
<dbReference type="GO" id="GO:0030149">
    <property type="term" value="P:sphingolipid catabolic process"/>
    <property type="evidence" value="ECO:0007669"/>
    <property type="project" value="TreeGrafter"/>
</dbReference>
<dbReference type="InterPro" id="IPR015422">
    <property type="entry name" value="PyrdxlP-dep_Trfase_small"/>
</dbReference>
<dbReference type="FunFam" id="3.40.640.10:FF:000020">
    <property type="entry name" value="sphingosine-1-phosphate lyase 1"/>
    <property type="match status" value="1"/>
</dbReference>
<evidence type="ECO:0000256" key="3">
    <source>
        <dbReference type="ARBA" id="ARBA00004760"/>
    </source>
</evidence>
<gene>
    <name evidence="18" type="ORF">CBR_g49954</name>
</gene>
<evidence type="ECO:0000256" key="9">
    <source>
        <dbReference type="ARBA" id="ARBA00022989"/>
    </source>
</evidence>
<evidence type="ECO:0000256" key="16">
    <source>
        <dbReference type="PIRSR" id="PIRSR602129-50"/>
    </source>
</evidence>
<comment type="cofactor">
    <cofactor evidence="1 16">
        <name>pyridoxal 5'-phosphate</name>
        <dbReference type="ChEBI" id="CHEBI:597326"/>
    </cofactor>
</comment>
<keyword evidence="11" id="KW-0472">Membrane</keyword>
<dbReference type="Pfam" id="PF00282">
    <property type="entry name" value="Pyridoxal_deC"/>
    <property type="match status" value="1"/>
</dbReference>
<dbReference type="CDD" id="cd09274">
    <property type="entry name" value="RNase_HI_RT_Ty3"/>
    <property type="match status" value="1"/>
</dbReference>
<dbReference type="Proteomes" id="UP000265515">
    <property type="component" value="Unassembled WGS sequence"/>
</dbReference>
<proteinExistence type="inferred from homology"/>
<keyword evidence="5" id="KW-0812">Transmembrane</keyword>
<keyword evidence="10" id="KW-0443">Lipid metabolism</keyword>
<keyword evidence="6" id="KW-0256">Endoplasmic reticulum</keyword>
<evidence type="ECO:0000256" key="12">
    <source>
        <dbReference type="ARBA" id="ARBA00023239"/>
    </source>
</evidence>
<dbReference type="GO" id="GO:0005789">
    <property type="term" value="C:endoplasmic reticulum membrane"/>
    <property type="evidence" value="ECO:0007669"/>
    <property type="project" value="UniProtKB-SubCell"/>
</dbReference>
<dbReference type="EC" id="4.1.2.27" evidence="14"/>
<keyword evidence="19" id="KW-1185">Reference proteome</keyword>
<feature type="modified residue" description="N6-(pyridoxal phosphate)lysine" evidence="16">
    <location>
        <position position="550"/>
    </location>
</feature>
<feature type="domain" description="Reverse transcriptase/retrotransposon-derived protein RNase H-like" evidence="17">
    <location>
        <begin position="14"/>
        <end position="109"/>
    </location>
</feature>
<dbReference type="InterPro" id="IPR041577">
    <property type="entry name" value="RT_RNaseH_2"/>
</dbReference>
<protein>
    <recommendedName>
        <fullName evidence="14">sphinganine-1-phosphate aldolase</fullName>
        <ecNumber evidence="14">4.1.2.27</ecNumber>
    </recommendedName>
    <alternativeName>
        <fullName evidence="15">Sphingosine-1-phosphate aldolase</fullName>
    </alternativeName>
</protein>
<name>A0A388K521_CHABU</name>
<keyword evidence="8" id="KW-0746">Sphingolipid metabolism</keyword>
<dbReference type="PANTHER" id="PTHR42735:SF6">
    <property type="entry name" value="SPHINGOSINE-1-PHOSPHATE LYASE 1"/>
    <property type="match status" value="1"/>
</dbReference>
<comment type="pathway">
    <text evidence="3">Lipid metabolism; sphingolipid metabolism.</text>
</comment>
<evidence type="ECO:0000256" key="13">
    <source>
        <dbReference type="ARBA" id="ARBA00038302"/>
    </source>
</evidence>
<comment type="pathway">
    <text evidence="4">Sphingolipid metabolism.</text>
</comment>
<dbReference type="Gene3D" id="3.90.1150.10">
    <property type="entry name" value="Aspartate Aminotransferase, domain 1"/>
    <property type="match status" value="1"/>
</dbReference>
<evidence type="ECO:0000256" key="4">
    <source>
        <dbReference type="ARBA" id="ARBA00004991"/>
    </source>
</evidence>
<dbReference type="GO" id="GO:0019752">
    <property type="term" value="P:carboxylic acid metabolic process"/>
    <property type="evidence" value="ECO:0007669"/>
    <property type="project" value="InterPro"/>
</dbReference>
<evidence type="ECO:0000256" key="10">
    <source>
        <dbReference type="ARBA" id="ARBA00023098"/>
    </source>
</evidence>
<dbReference type="STRING" id="69332.A0A388K521"/>
<dbReference type="EMBL" id="BFEA01000059">
    <property type="protein sequence ID" value="GBG65158.1"/>
    <property type="molecule type" value="Genomic_DNA"/>
</dbReference>
<comment type="similarity">
    <text evidence="13">Belongs to the group II decarboxylase family. Sphingosine-1-phosphate lyase subfamily.</text>
</comment>
<evidence type="ECO:0000256" key="11">
    <source>
        <dbReference type="ARBA" id="ARBA00023136"/>
    </source>
</evidence>
<reference evidence="18 19" key="1">
    <citation type="journal article" date="2018" name="Cell">
        <title>The Chara Genome: Secondary Complexity and Implications for Plant Terrestrialization.</title>
        <authorList>
            <person name="Nishiyama T."/>
            <person name="Sakayama H."/>
            <person name="Vries J.D."/>
            <person name="Buschmann H."/>
            <person name="Saint-Marcoux D."/>
            <person name="Ullrich K.K."/>
            <person name="Haas F.B."/>
            <person name="Vanderstraeten L."/>
            <person name="Becker D."/>
            <person name="Lang D."/>
            <person name="Vosolsobe S."/>
            <person name="Rombauts S."/>
            <person name="Wilhelmsson P.K.I."/>
            <person name="Janitza P."/>
            <person name="Kern R."/>
            <person name="Heyl A."/>
            <person name="Rumpler F."/>
            <person name="Villalobos L.I.A.C."/>
            <person name="Clay J.M."/>
            <person name="Skokan R."/>
            <person name="Toyoda A."/>
            <person name="Suzuki Y."/>
            <person name="Kagoshima H."/>
            <person name="Schijlen E."/>
            <person name="Tajeshwar N."/>
            <person name="Catarino B."/>
            <person name="Hetherington A.J."/>
            <person name="Saltykova A."/>
            <person name="Bonnot C."/>
            <person name="Breuninger H."/>
            <person name="Symeonidi A."/>
            <person name="Radhakrishnan G.V."/>
            <person name="Van Nieuwerburgh F."/>
            <person name="Deforce D."/>
            <person name="Chang C."/>
            <person name="Karol K.G."/>
            <person name="Hedrich R."/>
            <person name="Ulvskov P."/>
            <person name="Glockner G."/>
            <person name="Delwiche C.F."/>
            <person name="Petrasek J."/>
            <person name="Van de Peer Y."/>
            <person name="Friml J."/>
            <person name="Beilby M."/>
            <person name="Dolan L."/>
            <person name="Kohara Y."/>
            <person name="Sugano S."/>
            <person name="Fujiyama A."/>
            <person name="Delaux P.-M."/>
            <person name="Quint M."/>
            <person name="TheiBen G."/>
            <person name="Hagemann M."/>
            <person name="Harholt J."/>
            <person name="Dunand C."/>
            <person name="Zachgo S."/>
            <person name="Langdale J."/>
            <person name="Maumus F."/>
            <person name="Straeten D.V.D."/>
            <person name="Gould S.B."/>
            <person name="Rensing S.A."/>
        </authorList>
    </citation>
    <scope>NUCLEOTIDE SEQUENCE [LARGE SCALE GENOMIC DNA]</scope>
    <source>
        <strain evidence="18 19">S276</strain>
    </source>
</reference>
<dbReference type="InterPro" id="IPR043502">
    <property type="entry name" value="DNA/RNA_pol_sf"/>
</dbReference>
<comment type="subcellular location">
    <subcellularLocation>
        <location evidence="2">Endoplasmic reticulum membrane</location>
        <topology evidence="2">Single-pass membrane protein</topology>
    </subcellularLocation>
</comment>
<dbReference type="Gene3D" id="3.40.640.10">
    <property type="entry name" value="Type I PLP-dependent aspartate aminotransferase-like (Major domain)"/>
    <property type="match status" value="1"/>
</dbReference>
<evidence type="ECO:0000256" key="2">
    <source>
        <dbReference type="ARBA" id="ARBA00004389"/>
    </source>
</evidence>
<dbReference type="PANTHER" id="PTHR42735">
    <property type="match status" value="1"/>
</dbReference>
<sequence>MTRLQWPKVPFVFDDDARRSFQALETAMLMAPVLSIYDPTLPTRVTTDASGYGIGAVLEQHDGDDWHPVEYFSHKVPPINSLDDARKELLAFVMAHKRWRHFLLGRRRFTWVTDNNPLTYYKTQDTMSSTIGRWMYFIDQFDFTPKHLHRRSLIRTSPRCMRNYLRITRQPATIALPTGTCSSTREARTYCVSHETVVFGLAFSGSTMTRDSPTILESTALLHDFDNDSDGSTSFPMSLGIATLAKFVDEASPAIAIPTARLKGASSSAALKILGYIPGISQRIQEEKAEAVKVLKSSIKTNRNGWITKLPEMGLGSEVLKSLQEMTERDSGWKGQCSGTVYFGADNFKEHMRILTEAYSMFAHTNPLHSSVFPSVPRLEAEVVAMTASTLNGDVSNGVCGNVTSGGTESILMAVKATRDYMKATRGITEPEIVIPVSAHAAYHKAGQYFSVRVRMAAVDAGFRADVEAMSKLINSNTIMIVASAPTFPQGVIDPVEDIAALARSANVCLHVDCCLGGFVLPFARKLGYPIPPFDFSVPGVTSVSADIHKYGLGPKGTSVVLYNSHELRKHAVVAVSTWSGGLYASMTIPGSRPGGLVASAWAAMMAVGGEGYLENAKKLMATATAIRKGIEAISDLHVLGRPDMTVVSFGSDTMDIFRVNDEMVARGWKLVPLHLPACLHICVTLQHVGMVEKFLADLEDSVQQVRNDPDEKSRGLAPIYGAAASIPNRGLVADMLVTFMDESF</sequence>
<dbReference type="SUPFAM" id="SSF56672">
    <property type="entry name" value="DNA/RNA polymerases"/>
    <property type="match status" value="1"/>
</dbReference>
<dbReference type="InterPro" id="IPR015421">
    <property type="entry name" value="PyrdxlP-dep_Trfase_major"/>
</dbReference>
<evidence type="ECO:0000256" key="6">
    <source>
        <dbReference type="ARBA" id="ARBA00022824"/>
    </source>
</evidence>
<dbReference type="GO" id="GO:0030170">
    <property type="term" value="F:pyridoxal phosphate binding"/>
    <property type="evidence" value="ECO:0007669"/>
    <property type="project" value="InterPro"/>
</dbReference>
<dbReference type="Gene3D" id="6.10.140.2150">
    <property type="match status" value="1"/>
</dbReference>
<evidence type="ECO:0000256" key="15">
    <source>
        <dbReference type="ARBA" id="ARBA00042568"/>
    </source>
</evidence>
<accession>A0A388K521</accession>